<comment type="caution">
    <text evidence="1">The sequence shown here is derived from an EMBL/GenBank/DDBJ whole genome shotgun (WGS) entry which is preliminary data.</text>
</comment>
<reference evidence="1" key="1">
    <citation type="submission" date="2021-06" db="EMBL/GenBank/DDBJ databases">
        <authorList>
            <person name="Kallberg Y."/>
            <person name="Tangrot J."/>
            <person name="Rosling A."/>
        </authorList>
    </citation>
    <scope>NUCLEOTIDE SEQUENCE</scope>
    <source>
        <strain evidence="1">MA453B</strain>
    </source>
</reference>
<keyword evidence="2" id="KW-1185">Reference proteome</keyword>
<sequence length="64" mass="7259">METGVGLTNAQNLKSVVNYSYGCPTPLYSRTFTLLVEEKDFIILLIFFLHAKQSLAVNRYSKKS</sequence>
<dbReference type="Proteomes" id="UP000789405">
    <property type="component" value="Unassembled WGS sequence"/>
</dbReference>
<protein>
    <submittedName>
        <fullName evidence="1">20523_t:CDS:1</fullName>
    </submittedName>
</protein>
<dbReference type="EMBL" id="CAJVPY010001393">
    <property type="protein sequence ID" value="CAG8520025.1"/>
    <property type="molecule type" value="Genomic_DNA"/>
</dbReference>
<evidence type="ECO:0000313" key="2">
    <source>
        <dbReference type="Proteomes" id="UP000789405"/>
    </source>
</evidence>
<evidence type="ECO:0000313" key="1">
    <source>
        <dbReference type="EMBL" id="CAG8520025.1"/>
    </source>
</evidence>
<gene>
    <name evidence="1" type="ORF">DERYTH_LOCUS3823</name>
</gene>
<name>A0A9N9A7A1_9GLOM</name>
<organism evidence="1 2">
    <name type="scientific">Dentiscutata erythropus</name>
    <dbReference type="NCBI Taxonomy" id="1348616"/>
    <lineage>
        <taxon>Eukaryota</taxon>
        <taxon>Fungi</taxon>
        <taxon>Fungi incertae sedis</taxon>
        <taxon>Mucoromycota</taxon>
        <taxon>Glomeromycotina</taxon>
        <taxon>Glomeromycetes</taxon>
        <taxon>Diversisporales</taxon>
        <taxon>Gigasporaceae</taxon>
        <taxon>Dentiscutata</taxon>
    </lineage>
</organism>
<accession>A0A9N9A7A1</accession>
<dbReference type="AlphaFoldDB" id="A0A9N9A7A1"/>
<proteinExistence type="predicted"/>